<dbReference type="InterPro" id="IPR027417">
    <property type="entry name" value="P-loop_NTPase"/>
</dbReference>
<comment type="caution">
    <text evidence="1">The sequence shown here is derived from an EMBL/GenBank/DDBJ whole genome shotgun (WGS) entry which is preliminary data.</text>
</comment>
<sequence length="865" mass="96366">MIVAGDEAPKGAIGNLLFTANGVYAQYLVSGMPFIFQRKEVQNQVADVHADLLRALPSGVLWEGLSAPVAIRNITRRMIFAHPDLHPDNVIPGEPMPDTAEEWVEHCRLWTPALQRRGHRRRVFFLSLPLDYGQAGTTAGGAWQRRLDSIIGRDKDSDRSLSHYRELASTMVAKLPAAVFAKPASVEQLWWHWNYVASRHTWQQPMPNTPYDPQARLPESAFTPVWKDPAAAELQGRRWFAARSETDIFVRTYRDREDGVADSYQAIAGLEKWPDTGIRWPESTLFKVLDDMTTPTTTLDWAIHLTFDTAEVAVDVAHNTIVNIKDQARQLGRHADSDDELLRKLVSGRQLASALKQGSAERGVNAAVLITAAAADADTANAAIKKVISRYNTQKLQLKRRRGSQTTLWRGLNPGTEISACLHEIRNPSTVNAFAKFVPLLSTSLGNNVGVPLGETITSPGMRQIVLNDLIGAPGRDNPGNIVIGGSPGRGKSQCSKNLIRSWLAMGAGLWLFDPTDAREHQRALSTFDESRKEVIDARRPRFSLDGLRIFPFDEAAERTVDHLLPQMGFAPFSQQASRLKALLSPESRHTHGIGSSNQLISFLRERRPDRVAVDDDLLIALEGLRAERLLAPMFDESLPVPDLSKQLVIWNFGGLKLPSITEEYQPHLHHQSTPSQRAAQALYGMAADLAQTLFFSRPAQPDILWVEECAAWTHSPGGQRCANTIIRQGRKAWTLFGGVSQSPRNDFGVLEDEFIEQRILLGFKEAEIAEDTLRWCGRDLERHPKLLADYVTNTSPAQVANYGDDSIDSRHGKVIPGREGEAWVLDEFGGFGKVRLFAAPTSQLAELYDTNPLRQRQRDRKAAR</sequence>
<organism evidence="1 2">
    <name type="scientific">Mycolicibacterium chlorophenolicum</name>
    <dbReference type="NCBI Taxonomy" id="37916"/>
    <lineage>
        <taxon>Bacteria</taxon>
        <taxon>Bacillati</taxon>
        <taxon>Actinomycetota</taxon>
        <taxon>Actinomycetes</taxon>
        <taxon>Mycobacteriales</taxon>
        <taxon>Mycobacteriaceae</taxon>
        <taxon>Mycolicibacterium</taxon>
    </lineage>
</organism>
<dbReference type="AlphaFoldDB" id="A0A0J6VJQ4"/>
<dbReference type="EMBL" id="JYNL01000065">
    <property type="protein sequence ID" value="KMO69812.1"/>
    <property type="molecule type" value="Genomic_DNA"/>
</dbReference>
<dbReference type="Proteomes" id="UP000036513">
    <property type="component" value="Unassembled WGS sequence"/>
</dbReference>
<evidence type="ECO:0000313" key="1">
    <source>
        <dbReference type="EMBL" id="KMO69812.1"/>
    </source>
</evidence>
<name>A0A0J6VJQ4_9MYCO</name>
<dbReference type="RefSeq" id="WP_048473064.1">
    <property type="nucleotide sequence ID" value="NZ_JYNL01000065.1"/>
</dbReference>
<protein>
    <submittedName>
        <fullName evidence="1">AAA-like domain protein</fullName>
    </submittedName>
</protein>
<accession>A0A0J6VJQ4</accession>
<dbReference type="Gene3D" id="3.40.50.300">
    <property type="entry name" value="P-loop containing nucleotide triphosphate hydrolases"/>
    <property type="match status" value="1"/>
</dbReference>
<dbReference type="PATRIC" id="fig|37916.4.peg.5944"/>
<dbReference type="SUPFAM" id="SSF52540">
    <property type="entry name" value="P-loop containing nucleoside triphosphate hydrolases"/>
    <property type="match status" value="1"/>
</dbReference>
<dbReference type="STRING" id="37916.MCHLDSM_05924"/>
<gene>
    <name evidence="1" type="ORF">MCHLDSM_05924</name>
</gene>
<keyword evidence="2" id="KW-1185">Reference proteome</keyword>
<reference evidence="1 2" key="1">
    <citation type="journal article" date="2015" name="Genome Biol. Evol.">
        <title>Characterization of Three Mycobacterium spp. with Potential Use in Bioremediation by Genome Sequencing and Comparative Genomics.</title>
        <authorList>
            <person name="Das S."/>
            <person name="Pettersson B.M."/>
            <person name="Behra P.R."/>
            <person name="Ramesh M."/>
            <person name="Dasgupta S."/>
            <person name="Bhattacharya A."/>
            <person name="Kirsebom L.A."/>
        </authorList>
    </citation>
    <scope>NUCLEOTIDE SEQUENCE [LARGE SCALE GENOMIC DNA]</scope>
    <source>
        <strain evidence="1 2">DSM 43826</strain>
    </source>
</reference>
<dbReference type="Pfam" id="PF12846">
    <property type="entry name" value="AAA_10"/>
    <property type="match status" value="1"/>
</dbReference>
<evidence type="ECO:0000313" key="2">
    <source>
        <dbReference type="Proteomes" id="UP000036513"/>
    </source>
</evidence>
<proteinExistence type="predicted"/>